<dbReference type="InterPro" id="IPR012337">
    <property type="entry name" value="RNaseH-like_sf"/>
</dbReference>
<evidence type="ECO:0008006" key="4">
    <source>
        <dbReference type="Google" id="ProtNLM"/>
    </source>
</evidence>
<evidence type="ECO:0000256" key="1">
    <source>
        <dbReference type="SAM" id="MobiDB-lite"/>
    </source>
</evidence>
<feature type="region of interest" description="Disordered" evidence="1">
    <location>
        <begin position="136"/>
        <end position="173"/>
    </location>
</feature>
<evidence type="ECO:0000313" key="2">
    <source>
        <dbReference type="EMBL" id="KAK4223040.1"/>
    </source>
</evidence>
<reference evidence="2" key="2">
    <citation type="submission" date="2023-05" db="EMBL/GenBank/DDBJ databases">
        <authorList>
            <consortium name="Lawrence Berkeley National Laboratory"/>
            <person name="Steindorff A."/>
            <person name="Hensen N."/>
            <person name="Bonometti L."/>
            <person name="Westerberg I."/>
            <person name="Brannstrom I.O."/>
            <person name="Guillou S."/>
            <person name="Cros-Aarteil S."/>
            <person name="Calhoun S."/>
            <person name="Haridas S."/>
            <person name="Kuo A."/>
            <person name="Mondo S."/>
            <person name="Pangilinan J."/>
            <person name="Riley R."/>
            <person name="Labutti K."/>
            <person name="Andreopoulos B."/>
            <person name="Lipzen A."/>
            <person name="Chen C."/>
            <person name="Yanf M."/>
            <person name="Daum C."/>
            <person name="Ng V."/>
            <person name="Clum A."/>
            <person name="Ohm R."/>
            <person name="Martin F."/>
            <person name="Silar P."/>
            <person name="Natvig D."/>
            <person name="Lalanne C."/>
            <person name="Gautier V."/>
            <person name="Ament-Velasquez S.L."/>
            <person name="Kruys A."/>
            <person name="Hutchinson M.I."/>
            <person name="Powell A.J."/>
            <person name="Barry K."/>
            <person name="Miller A.N."/>
            <person name="Grigoriev I.V."/>
            <person name="Debuchy R."/>
            <person name="Gladieux P."/>
            <person name="Thoren M.H."/>
            <person name="Johannesson H."/>
        </authorList>
    </citation>
    <scope>NUCLEOTIDE SEQUENCE</scope>
    <source>
        <strain evidence="2">CBS 990.96</strain>
    </source>
</reference>
<organism evidence="2 3">
    <name type="scientific">Podospora fimiseda</name>
    <dbReference type="NCBI Taxonomy" id="252190"/>
    <lineage>
        <taxon>Eukaryota</taxon>
        <taxon>Fungi</taxon>
        <taxon>Dikarya</taxon>
        <taxon>Ascomycota</taxon>
        <taxon>Pezizomycotina</taxon>
        <taxon>Sordariomycetes</taxon>
        <taxon>Sordariomycetidae</taxon>
        <taxon>Sordariales</taxon>
        <taxon>Podosporaceae</taxon>
        <taxon>Podospora</taxon>
    </lineage>
</organism>
<sequence length="173" mass="18832">MGLNKEKVAKAFCNWYNRVAAEDLIVFSDGSQKKDKLGYGYTVFRGAGEHPIATGLAGVHTCAVVFDAEALGALRGLKHAVRLAERDEKIWFQEAADAHPGGVRVKWAPGHKGIEGNELADDGSSHFAVWKCSNDREFGHDGDDQDDEHEPASYGGGQNTRRYNEGWANSQGA</sequence>
<gene>
    <name evidence="2" type="ORF">QBC38DRAFT_459779</name>
</gene>
<accession>A0AAN6YS82</accession>
<dbReference type="EMBL" id="MU865443">
    <property type="protein sequence ID" value="KAK4223040.1"/>
    <property type="molecule type" value="Genomic_DNA"/>
</dbReference>
<reference evidence="2" key="1">
    <citation type="journal article" date="2023" name="Mol. Phylogenet. Evol.">
        <title>Genome-scale phylogeny and comparative genomics of the fungal order Sordariales.</title>
        <authorList>
            <person name="Hensen N."/>
            <person name="Bonometti L."/>
            <person name="Westerberg I."/>
            <person name="Brannstrom I.O."/>
            <person name="Guillou S."/>
            <person name="Cros-Aarteil S."/>
            <person name="Calhoun S."/>
            <person name="Haridas S."/>
            <person name="Kuo A."/>
            <person name="Mondo S."/>
            <person name="Pangilinan J."/>
            <person name="Riley R."/>
            <person name="LaButti K."/>
            <person name="Andreopoulos B."/>
            <person name="Lipzen A."/>
            <person name="Chen C."/>
            <person name="Yan M."/>
            <person name="Daum C."/>
            <person name="Ng V."/>
            <person name="Clum A."/>
            <person name="Steindorff A."/>
            <person name="Ohm R.A."/>
            <person name="Martin F."/>
            <person name="Silar P."/>
            <person name="Natvig D.O."/>
            <person name="Lalanne C."/>
            <person name="Gautier V."/>
            <person name="Ament-Velasquez S.L."/>
            <person name="Kruys A."/>
            <person name="Hutchinson M.I."/>
            <person name="Powell A.J."/>
            <person name="Barry K."/>
            <person name="Miller A.N."/>
            <person name="Grigoriev I.V."/>
            <person name="Debuchy R."/>
            <person name="Gladieux P."/>
            <person name="Hiltunen Thoren M."/>
            <person name="Johannesson H."/>
        </authorList>
    </citation>
    <scope>NUCLEOTIDE SEQUENCE</scope>
    <source>
        <strain evidence="2">CBS 990.96</strain>
    </source>
</reference>
<name>A0AAN6YS82_9PEZI</name>
<dbReference type="SUPFAM" id="SSF53098">
    <property type="entry name" value="Ribonuclease H-like"/>
    <property type="match status" value="1"/>
</dbReference>
<protein>
    <recommendedName>
        <fullName evidence="4">RNase H type-1 domain-containing protein</fullName>
    </recommendedName>
</protein>
<comment type="caution">
    <text evidence="2">The sequence shown here is derived from an EMBL/GenBank/DDBJ whole genome shotgun (WGS) entry which is preliminary data.</text>
</comment>
<keyword evidence="3" id="KW-1185">Reference proteome</keyword>
<dbReference type="Proteomes" id="UP001301958">
    <property type="component" value="Unassembled WGS sequence"/>
</dbReference>
<evidence type="ECO:0000313" key="3">
    <source>
        <dbReference type="Proteomes" id="UP001301958"/>
    </source>
</evidence>
<proteinExistence type="predicted"/>
<dbReference type="CDD" id="cd09276">
    <property type="entry name" value="Rnase_HI_RT_non_LTR"/>
    <property type="match status" value="1"/>
</dbReference>
<dbReference type="AlphaFoldDB" id="A0AAN6YS82"/>